<dbReference type="PANTHER" id="PTHR43445:SF3">
    <property type="entry name" value="UDP-N-ACETYLMURAMATE--L-ALANINE LIGASE"/>
    <property type="match status" value="1"/>
</dbReference>
<evidence type="ECO:0000256" key="3">
    <source>
        <dbReference type="ARBA" id="ARBA00022741"/>
    </source>
</evidence>
<dbReference type="InterPro" id="IPR005835">
    <property type="entry name" value="NTP_transferase_dom"/>
</dbReference>
<dbReference type="Pfam" id="PF00483">
    <property type="entry name" value="NTP_transferase"/>
    <property type="match status" value="1"/>
</dbReference>
<feature type="domain" description="Nucleotidyl transferase" evidence="9">
    <location>
        <begin position="5"/>
        <end position="225"/>
    </location>
</feature>
<keyword evidence="1" id="KW-0436">Ligase</keyword>
<keyword evidence="5" id="KW-0133">Cell shape</keyword>
<evidence type="ECO:0000256" key="1">
    <source>
        <dbReference type="ARBA" id="ARBA00022598"/>
    </source>
</evidence>
<feature type="domain" description="Mur ligase N-terminal catalytic" evidence="10">
    <location>
        <begin position="228"/>
        <end position="324"/>
    </location>
</feature>
<feature type="domain" description="Mur ligase central" evidence="12">
    <location>
        <begin position="332"/>
        <end position="449"/>
    </location>
</feature>
<evidence type="ECO:0000259" key="12">
    <source>
        <dbReference type="Pfam" id="PF08245"/>
    </source>
</evidence>
<keyword evidence="6" id="KW-0573">Peptidoglycan synthesis</keyword>
<dbReference type="InterPro" id="IPR013221">
    <property type="entry name" value="Mur_ligase_cen"/>
</dbReference>
<dbReference type="SUPFAM" id="SSF53448">
    <property type="entry name" value="Nucleotide-diphospho-sugar transferases"/>
    <property type="match status" value="1"/>
</dbReference>
<evidence type="ECO:0008006" key="15">
    <source>
        <dbReference type="Google" id="ProtNLM"/>
    </source>
</evidence>
<evidence type="ECO:0000256" key="4">
    <source>
        <dbReference type="ARBA" id="ARBA00022840"/>
    </source>
</evidence>
<dbReference type="GO" id="GO:0071555">
    <property type="term" value="P:cell wall organization"/>
    <property type="evidence" value="ECO:0007669"/>
    <property type="project" value="UniProtKB-KW"/>
</dbReference>
<sequence length="648" mass="72029">MKSKLPKVLHKLANRPIIKYSFEVVKNTKPAQIIVVSSPDSVDKLKMLLEGADFVIQRKALGTADATLQAIKKIRSDIKTTLVVYGADLAFFNSETLNRVIKQHLQTNSVQTLVTANISNPTGCGRIIRDKGQIVDIVEEKDATDSIRKIKEVNVGIYVFDKGFLAQNLTKVKPSPVSGEKYLVDLVKIAAKTGEKTRTYALKDTDQWFMIDTPNDLKLASQKLAKRVHIMGIAGAGASAVAQIAKGNGYKVSGCDINSRSSYLKGPKLEIKKGHDSSHIHNIGMLIVSPAIIKYDPKNGELKEAKRQKIPVVTWQQFQGQILQKNKFVIAVAGAYGKSTTTALLSQILIDAGLDPTCEIGATVLSWGTNYKVGNSKYYVCEADEYNDNFLNYNPDIAVVLSMSWDHPDYFKTKEKVFDSFEQFINKIKNNGVLVIAQDPSLEKLAKLARSDIKIAIIRNYDNYKLSIIGDFRRENANAALTVAKILEINSLLAMQSIQNFSGVARRLEFKGKVDNVRVYDDYAVQPYTVLTTANALKEKFKNSKVVLVFEPHTFSRINIFFDDFVKNLKKCRIDKILITEVYPAREKGNKKEVAAKLAKAIGHKATFTGSIIDTANYLKKSLKAYDVICSMGAGNAYKLYDTLISLL</sequence>
<organism evidence="13 14">
    <name type="scientific">Candidatus Curtissbacteria bacterium RIFCSPLOWO2_01_FULL_41_18</name>
    <dbReference type="NCBI Taxonomy" id="1797727"/>
    <lineage>
        <taxon>Bacteria</taxon>
        <taxon>Candidatus Curtissiibacteriota</taxon>
    </lineage>
</organism>
<dbReference type="AlphaFoldDB" id="A0A1F5HIG3"/>
<keyword evidence="4" id="KW-0067">ATP-binding</keyword>
<reference evidence="13 14" key="1">
    <citation type="journal article" date="2016" name="Nat. Commun.">
        <title>Thousands of microbial genomes shed light on interconnected biogeochemical processes in an aquifer system.</title>
        <authorList>
            <person name="Anantharaman K."/>
            <person name="Brown C.T."/>
            <person name="Hug L.A."/>
            <person name="Sharon I."/>
            <person name="Castelle C.J."/>
            <person name="Probst A.J."/>
            <person name="Thomas B.C."/>
            <person name="Singh A."/>
            <person name="Wilkins M.J."/>
            <person name="Karaoz U."/>
            <person name="Brodie E.L."/>
            <person name="Williams K.H."/>
            <person name="Hubbard S.S."/>
            <person name="Banfield J.F."/>
        </authorList>
    </citation>
    <scope>NUCLEOTIDE SEQUENCE [LARGE SCALE GENOMIC DNA]</scope>
</reference>
<dbReference type="InterPro" id="IPR029044">
    <property type="entry name" value="Nucleotide-diphossugar_trans"/>
</dbReference>
<dbReference type="GO" id="GO:0005524">
    <property type="term" value="F:ATP binding"/>
    <property type="evidence" value="ECO:0007669"/>
    <property type="project" value="UniProtKB-KW"/>
</dbReference>
<dbReference type="GO" id="GO:0051301">
    <property type="term" value="P:cell division"/>
    <property type="evidence" value="ECO:0007669"/>
    <property type="project" value="UniProtKB-KW"/>
</dbReference>
<dbReference type="Pfam" id="PF02875">
    <property type="entry name" value="Mur_ligase_C"/>
    <property type="match status" value="1"/>
</dbReference>
<evidence type="ECO:0000256" key="5">
    <source>
        <dbReference type="ARBA" id="ARBA00022960"/>
    </source>
</evidence>
<dbReference type="STRING" id="1797727.A3B51_01910"/>
<dbReference type="GO" id="GO:0016881">
    <property type="term" value="F:acid-amino acid ligase activity"/>
    <property type="evidence" value="ECO:0007669"/>
    <property type="project" value="InterPro"/>
</dbReference>
<dbReference type="InterPro" id="IPR036565">
    <property type="entry name" value="Mur-like_cat_sf"/>
</dbReference>
<dbReference type="GO" id="GO:0009252">
    <property type="term" value="P:peptidoglycan biosynthetic process"/>
    <property type="evidence" value="ECO:0007669"/>
    <property type="project" value="UniProtKB-KW"/>
</dbReference>
<dbReference type="Pfam" id="PF01225">
    <property type="entry name" value="Mur_ligase"/>
    <property type="match status" value="1"/>
</dbReference>
<gene>
    <name evidence="13" type="ORF">A3B51_01910</name>
</gene>
<dbReference type="InterPro" id="IPR050061">
    <property type="entry name" value="MurCDEF_pg_biosynth"/>
</dbReference>
<dbReference type="Gene3D" id="3.40.50.720">
    <property type="entry name" value="NAD(P)-binding Rossmann-like Domain"/>
    <property type="match status" value="1"/>
</dbReference>
<keyword evidence="3" id="KW-0547">Nucleotide-binding</keyword>
<evidence type="ECO:0000256" key="7">
    <source>
        <dbReference type="ARBA" id="ARBA00023306"/>
    </source>
</evidence>
<comment type="caution">
    <text evidence="13">The sequence shown here is derived from an EMBL/GenBank/DDBJ whole genome shotgun (WGS) entry which is preliminary data.</text>
</comment>
<keyword evidence="7" id="KW-0131">Cell cycle</keyword>
<evidence type="ECO:0000259" key="11">
    <source>
        <dbReference type="Pfam" id="PF02875"/>
    </source>
</evidence>
<evidence type="ECO:0000256" key="6">
    <source>
        <dbReference type="ARBA" id="ARBA00022984"/>
    </source>
</evidence>
<dbReference type="Proteomes" id="UP000176780">
    <property type="component" value="Unassembled WGS sequence"/>
</dbReference>
<keyword evidence="2" id="KW-0132">Cell division</keyword>
<dbReference type="InterPro" id="IPR000713">
    <property type="entry name" value="Mur_ligase_N"/>
</dbReference>
<dbReference type="InterPro" id="IPR004101">
    <property type="entry name" value="Mur_ligase_C"/>
</dbReference>
<feature type="domain" description="Mur ligase C-terminal" evidence="11">
    <location>
        <begin position="506"/>
        <end position="635"/>
    </location>
</feature>
<evidence type="ECO:0000259" key="9">
    <source>
        <dbReference type="Pfam" id="PF00483"/>
    </source>
</evidence>
<dbReference type="PANTHER" id="PTHR43445">
    <property type="entry name" value="UDP-N-ACETYLMURAMATE--L-ALANINE LIGASE-RELATED"/>
    <property type="match status" value="1"/>
</dbReference>
<dbReference type="SUPFAM" id="SSF53623">
    <property type="entry name" value="MurD-like peptide ligases, catalytic domain"/>
    <property type="match status" value="1"/>
</dbReference>
<dbReference type="Gene3D" id="3.40.1190.10">
    <property type="entry name" value="Mur-like, catalytic domain"/>
    <property type="match status" value="1"/>
</dbReference>
<dbReference type="Gene3D" id="3.90.550.10">
    <property type="entry name" value="Spore Coat Polysaccharide Biosynthesis Protein SpsA, Chain A"/>
    <property type="match status" value="1"/>
</dbReference>
<dbReference type="SUPFAM" id="SSF51984">
    <property type="entry name" value="MurCD N-terminal domain"/>
    <property type="match status" value="1"/>
</dbReference>
<evidence type="ECO:0000256" key="8">
    <source>
        <dbReference type="ARBA" id="ARBA00023316"/>
    </source>
</evidence>
<protein>
    <recommendedName>
        <fullName evidence="15">UDP-N-acetylmuramate--L-alanine ligase</fullName>
    </recommendedName>
</protein>
<evidence type="ECO:0000256" key="2">
    <source>
        <dbReference type="ARBA" id="ARBA00022618"/>
    </source>
</evidence>
<dbReference type="EMBL" id="MFBQ01000041">
    <property type="protein sequence ID" value="OGE03906.1"/>
    <property type="molecule type" value="Genomic_DNA"/>
</dbReference>
<evidence type="ECO:0000259" key="10">
    <source>
        <dbReference type="Pfam" id="PF01225"/>
    </source>
</evidence>
<keyword evidence="8" id="KW-0961">Cell wall biogenesis/degradation</keyword>
<dbReference type="SUPFAM" id="SSF53244">
    <property type="entry name" value="MurD-like peptide ligases, peptide-binding domain"/>
    <property type="match status" value="1"/>
</dbReference>
<evidence type="ECO:0000313" key="13">
    <source>
        <dbReference type="EMBL" id="OGE03906.1"/>
    </source>
</evidence>
<dbReference type="Gene3D" id="3.90.190.20">
    <property type="entry name" value="Mur ligase, C-terminal domain"/>
    <property type="match status" value="1"/>
</dbReference>
<name>A0A1F5HIG3_9BACT</name>
<dbReference type="GO" id="GO:0008360">
    <property type="term" value="P:regulation of cell shape"/>
    <property type="evidence" value="ECO:0007669"/>
    <property type="project" value="UniProtKB-KW"/>
</dbReference>
<proteinExistence type="predicted"/>
<dbReference type="Pfam" id="PF08245">
    <property type="entry name" value="Mur_ligase_M"/>
    <property type="match status" value="1"/>
</dbReference>
<dbReference type="InterPro" id="IPR036615">
    <property type="entry name" value="Mur_ligase_C_dom_sf"/>
</dbReference>
<evidence type="ECO:0000313" key="14">
    <source>
        <dbReference type="Proteomes" id="UP000176780"/>
    </source>
</evidence>
<accession>A0A1F5HIG3</accession>